<dbReference type="Gene3D" id="3.10.310.10">
    <property type="entry name" value="Diaminopimelate Epimerase, Chain A, domain 1"/>
    <property type="match status" value="2"/>
</dbReference>
<dbReference type="NCBIfam" id="TIGR00654">
    <property type="entry name" value="PhzF_family"/>
    <property type="match status" value="1"/>
</dbReference>
<gene>
    <name evidence="3" type="ORF">AYBTSS11_LOCUS16345</name>
</gene>
<evidence type="ECO:0000256" key="2">
    <source>
        <dbReference type="ARBA" id="ARBA00023235"/>
    </source>
</evidence>
<dbReference type="GO" id="GO:0016853">
    <property type="term" value="F:isomerase activity"/>
    <property type="evidence" value="ECO:0007669"/>
    <property type="project" value="UniProtKB-KW"/>
</dbReference>
<protein>
    <submittedName>
        <fullName evidence="3">Uncharacterized protein</fullName>
    </submittedName>
</protein>
<keyword evidence="4" id="KW-1185">Reference proteome</keyword>
<dbReference type="AlphaFoldDB" id="A0AA86SEP3"/>
<accession>A0AA86SEP3</accession>
<dbReference type="GO" id="GO:0005737">
    <property type="term" value="C:cytoplasm"/>
    <property type="evidence" value="ECO:0007669"/>
    <property type="project" value="TreeGrafter"/>
</dbReference>
<dbReference type="InterPro" id="IPR003719">
    <property type="entry name" value="Phenazine_PhzF-like"/>
</dbReference>
<dbReference type="Gramene" id="rna-AYBTSS11_LOCUS16345">
    <property type="protein sequence ID" value="CAJ1955846.1"/>
    <property type="gene ID" value="gene-AYBTSS11_LOCUS16345"/>
</dbReference>
<dbReference type="EMBL" id="OY731402">
    <property type="protein sequence ID" value="CAJ1955846.1"/>
    <property type="molecule type" value="Genomic_DNA"/>
</dbReference>
<evidence type="ECO:0000313" key="3">
    <source>
        <dbReference type="EMBL" id="CAJ1955846.1"/>
    </source>
</evidence>
<comment type="similarity">
    <text evidence="1">Belongs to the PhzF family.</text>
</comment>
<dbReference type="PANTHER" id="PTHR13774">
    <property type="entry name" value="PHENAZINE BIOSYNTHESIS PROTEIN"/>
    <property type="match status" value="1"/>
</dbReference>
<dbReference type="SUPFAM" id="SSF54506">
    <property type="entry name" value="Diaminopimelate epimerase-like"/>
    <property type="match status" value="1"/>
</dbReference>
<dbReference type="Proteomes" id="UP001189624">
    <property type="component" value="Chromosome 5"/>
</dbReference>
<sequence length="359" mass="39215">MKIVLEDWIGRFALHAHLGCISKRLIFVNIFFKFPLLVSGFCLKFEIAVLALTGNMATVSVPTSNAKKPVKYFVVDAFAESAFKGNPAAVCLLEEEREEEWLQALASEFNISETCFLTTPISDASVPRFHLRWFTPVAEVKLCGHATLATAHTLFSSGLVDSDVIEFVTLSGILIAKKIPVIHTTSASNLQKDPTDSYIELDFPVNPVREFSFEASASLISEALDGASIIDVKRTQIADDLLVVISSGKAISELQPKLEALVKCPGRGVIVSGMAPSNSEFDFISRFFCPKLGISEDPVCGSAHCALAPYWSKKLGKCDFKAYQASPRGGVIDIHLDETTQRVFLRGKAVTVMEGYILV</sequence>
<keyword evidence="2" id="KW-0413">Isomerase</keyword>
<name>A0AA86SEP3_9FABA</name>
<evidence type="ECO:0000256" key="1">
    <source>
        <dbReference type="ARBA" id="ARBA00008270"/>
    </source>
</evidence>
<proteinExistence type="inferred from homology"/>
<dbReference type="Pfam" id="PF02567">
    <property type="entry name" value="PhzC-PhzF"/>
    <property type="match status" value="1"/>
</dbReference>
<evidence type="ECO:0000313" key="4">
    <source>
        <dbReference type="Proteomes" id="UP001189624"/>
    </source>
</evidence>
<reference evidence="3" key="1">
    <citation type="submission" date="2023-10" db="EMBL/GenBank/DDBJ databases">
        <authorList>
            <person name="Domelevo Entfellner J.-B."/>
        </authorList>
    </citation>
    <scope>NUCLEOTIDE SEQUENCE</scope>
</reference>
<dbReference type="PANTHER" id="PTHR13774:SF17">
    <property type="entry name" value="PHENAZINE BIOSYNTHESIS-LIKE DOMAIN-CONTAINING PROTEIN"/>
    <property type="match status" value="1"/>
</dbReference>
<organism evidence="3 4">
    <name type="scientific">Sphenostylis stenocarpa</name>
    <dbReference type="NCBI Taxonomy" id="92480"/>
    <lineage>
        <taxon>Eukaryota</taxon>
        <taxon>Viridiplantae</taxon>
        <taxon>Streptophyta</taxon>
        <taxon>Embryophyta</taxon>
        <taxon>Tracheophyta</taxon>
        <taxon>Spermatophyta</taxon>
        <taxon>Magnoliopsida</taxon>
        <taxon>eudicotyledons</taxon>
        <taxon>Gunneridae</taxon>
        <taxon>Pentapetalae</taxon>
        <taxon>rosids</taxon>
        <taxon>fabids</taxon>
        <taxon>Fabales</taxon>
        <taxon>Fabaceae</taxon>
        <taxon>Papilionoideae</taxon>
        <taxon>50 kb inversion clade</taxon>
        <taxon>NPAAA clade</taxon>
        <taxon>indigoferoid/millettioid clade</taxon>
        <taxon>Phaseoleae</taxon>
        <taxon>Sphenostylis</taxon>
    </lineage>
</organism>